<feature type="region of interest" description="Disordered" evidence="1">
    <location>
        <begin position="251"/>
        <end position="273"/>
    </location>
</feature>
<dbReference type="GO" id="GO:0007094">
    <property type="term" value="P:mitotic spindle assembly checkpoint signaling"/>
    <property type="evidence" value="ECO:0007669"/>
    <property type="project" value="InterPro"/>
</dbReference>
<dbReference type="PROSITE" id="PS51489">
    <property type="entry name" value="BUB1_N"/>
    <property type="match status" value="1"/>
</dbReference>
<feature type="region of interest" description="Disordered" evidence="1">
    <location>
        <begin position="1"/>
        <end position="36"/>
    </location>
</feature>
<proteinExistence type="predicted"/>
<evidence type="ECO:0000313" key="4">
    <source>
        <dbReference type="Proteomes" id="UP000601435"/>
    </source>
</evidence>
<evidence type="ECO:0000259" key="2">
    <source>
        <dbReference type="PROSITE" id="PS51489"/>
    </source>
</evidence>
<dbReference type="InterPro" id="IPR015661">
    <property type="entry name" value="Bub1/Mad3"/>
</dbReference>
<dbReference type="AlphaFoldDB" id="A0A812NHT2"/>
<sequence>MLATAFGPLHCKGLPLPPSDQPAPRGKENSEADSDHNVQTIWETTPIKSTLGGAPWQEGHADPHAWSWVAEDLPSHTIGSEDDDERSRAAVQDAFEHRLQANTGDMVGLWCDYVQWVEQTYPKMEHEVNVLARACYSLTGDPALKDDIRYLRLWVKHAALLPSPDKVFEFLQTEGIGTCHALFYEAAAANLERQHKFQQAEAMYQQGVDCGARPQHRLQSRFREFQRRMTKRAAREDRQKLREHAAGQVAPLLPTPIAANHAGGRQSGSNRTDDLPTVFSQNSSEMEAPCRTPGHAVPRWSSSTLQEEEEELPLHDQAFISFLPQEDDLDDVSVEEMQAARILARHASGLAPKAPETESAGLPSNMTQELSSGLRALLSESRYSRGRSSGGSVFDPFDDPTYTAELAQKEVLELLASDPNYEHARRNSVHLKPLVRVGQRSARGGANVPAGMCGFEIFDEGGIDLG</sequence>
<dbReference type="GO" id="GO:0004672">
    <property type="term" value="F:protein kinase activity"/>
    <property type="evidence" value="ECO:0007669"/>
    <property type="project" value="TreeGrafter"/>
</dbReference>
<dbReference type="GO" id="GO:0032991">
    <property type="term" value="C:protein-containing complex"/>
    <property type="evidence" value="ECO:0007669"/>
    <property type="project" value="UniProtKB-ARBA"/>
</dbReference>
<reference evidence="3" key="1">
    <citation type="submission" date="2021-02" db="EMBL/GenBank/DDBJ databases">
        <authorList>
            <person name="Dougan E. K."/>
            <person name="Rhodes N."/>
            <person name="Thang M."/>
            <person name="Chan C."/>
        </authorList>
    </citation>
    <scope>NUCLEOTIDE SEQUENCE</scope>
</reference>
<dbReference type="SMART" id="SM00777">
    <property type="entry name" value="Mad3_BUB1_I"/>
    <property type="match status" value="1"/>
</dbReference>
<dbReference type="Gene3D" id="1.25.40.430">
    <property type="match status" value="1"/>
</dbReference>
<name>A0A812NHT2_9DINO</name>
<comment type="caution">
    <text evidence="3">The sequence shown here is derived from an EMBL/GenBank/DDBJ whole genome shotgun (WGS) entry which is preliminary data.</text>
</comment>
<dbReference type="PANTHER" id="PTHR14030">
    <property type="entry name" value="MITOTIC CHECKPOINT SERINE/THREONINE-PROTEIN KINASE BUB1"/>
    <property type="match status" value="1"/>
</dbReference>
<gene>
    <name evidence="3" type="primary">Bub1b</name>
    <name evidence="3" type="ORF">SNEC2469_LOCUS7638</name>
</gene>
<accession>A0A812NHT2</accession>
<dbReference type="InterPro" id="IPR013212">
    <property type="entry name" value="Mad3/Bub1_I"/>
</dbReference>
<feature type="compositionally biased region" description="Basic and acidic residues" evidence="1">
    <location>
        <begin position="25"/>
        <end position="36"/>
    </location>
</feature>
<evidence type="ECO:0000313" key="3">
    <source>
        <dbReference type="EMBL" id="CAE7307615.1"/>
    </source>
</evidence>
<evidence type="ECO:0000256" key="1">
    <source>
        <dbReference type="SAM" id="MobiDB-lite"/>
    </source>
</evidence>
<organism evidence="3 4">
    <name type="scientific">Symbiodinium necroappetens</name>
    <dbReference type="NCBI Taxonomy" id="1628268"/>
    <lineage>
        <taxon>Eukaryota</taxon>
        <taxon>Sar</taxon>
        <taxon>Alveolata</taxon>
        <taxon>Dinophyceae</taxon>
        <taxon>Suessiales</taxon>
        <taxon>Symbiodiniaceae</taxon>
        <taxon>Symbiodinium</taxon>
    </lineage>
</organism>
<dbReference type="GO" id="GO:0051754">
    <property type="term" value="P:meiotic sister chromatid cohesion, centromeric"/>
    <property type="evidence" value="ECO:0007669"/>
    <property type="project" value="TreeGrafter"/>
</dbReference>
<dbReference type="OrthoDB" id="248495at2759"/>
<dbReference type="Pfam" id="PF08311">
    <property type="entry name" value="Mad3_BUB1_I"/>
    <property type="match status" value="1"/>
</dbReference>
<dbReference type="Proteomes" id="UP000601435">
    <property type="component" value="Unassembled WGS sequence"/>
</dbReference>
<keyword evidence="4" id="KW-1185">Reference proteome</keyword>
<protein>
    <submittedName>
        <fullName evidence="3">Bub1b protein</fullName>
    </submittedName>
</protein>
<feature type="domain" description="BUB1 N-terminal" evidence="2">
    <location>
        <begin position="95"/>
        <end position="251"/>
    </location>
</feature>
<dbReference type="PANTHER" id="PTHR14030:SF4">
    <property type="entry name" value="BUB1 KINASE, ISOFORM A-RELATED"/>
    <property type="match status" value="1"/>
</dbReference>
<dbReference type="EMBL" id="CAJNJA010012899">
    <property type="protein sequence ID" value="CAE7307615.1"/>
    <property type="molecule type" value="Genomic_DNA"/>
</dbReference>